<proteinExistence type="predicted"/>
<organism evidence="1">
    <name type="scientific">marine sediment metagenome</name>
    <dbReference type="NCBI Taxonomy" id="412755"/>
    <lineage>
        <taxon>unclassified sequences</taxon>
        <taxon>metagenomes</taxon>
        <taxon>ecological metagenomes</taxon>
    </lineage>
</organism>
<gene>
    <name evidence="1" type="ORF">LCGC14_2329780</name>
</gene>
<accession>A0A0F9CF64</accession>
<comment type="caution">
    <text evidence="1">The sequence shown here is derived from an EMBL/GenBank/DDBJ whole genome shotgun (WGS) entry which is preliminary data.</text>
</comment>
<reference evidence="1" key="1">
    <citation type="journal article" date="2015" name="Nature">
        <title>Complex archaea that bridge the gap between prokaryotes and eukaryotes.</title>
        <authorList>
            <person name="Spang A."/>
            <person name="Saw J.H."/>
            <person name="Jorgensen S.L."/>
            <person name="Zaremba-Niedzwiedzka K."/>
            <person name="Martijn J."/>
            <person name="Lind A.E."/>
            <person name="van Eijk R."/>
            <person name="Schleper C."/>
            <person name="Guy L."/>
            <person name="Ettema T.J."/>
        </authorList>
    </citation>
    <scope>NUCLEOTIDE SEQUENCE</scope>
</reference>
<protein>
    <submittedName>
        <fullName evidence="1">Uncharacterized protein</fullName>
    </submittedName>
</protein>
<evidence type="ECO:0000313" key="1">
    <source>
        <dbReference type="EMBL" id="KKL48013.1"/>
    </source>
</evidence>
<dbReference type="EMBL" id="LAZR01033460">
    <property type="protein sequence ID" value="KKL48013.1"/>
    <property type="molecule type" value="Genomic_DNA"/>
</dbReference>
<name>A0A0F9CF64_9ZZZZ</name>
<dbReference type="AlphaFoldDB" id="A0A0F9CF64"/>
<sequence>MIKKIEIAEIERNDTNNDGQQLVTKMGKAYQRVFIKPKGSDVRLSGFGNQTTDKWNVGETVEVIVEKNGTYWNFKIPRQEDMLIEKVAEFEKILNDMDTRIKTLEMRVIGELPR</sequence>